<comment type="caution">
    <text evidence="2">The sequence shown here is derived from an EMBL/GenBank/DDBJ whole genome shotgun (WGS) entry which is preliminary data.</text>
</comment>
<dbReference type="AlphaFoldDB" id="A0AAN8N8T2"/>
<sequence length="168" mass="18895">MNAPPHFQQSGAAGGEPSSQSDESAANILFGMREEITNNAHVSPTAHLAPVTYEQLLYDTYKKLPNKIKIPALRMKLGIPVSNRRNDRKWSNLSDCIDELSRQFDFYDDSIENMTEISGAIEGSAEWKDCSPDSPAAVFVPALIYRWKRNRIDRPKCNLQKKANLSPE</sequence>
<feature type="region of interest" description="Disordered" evidence="1">
    <location>
        <begin position="1"/>
        <end position="24"/>
    </location>
</feature>
<proteinExistence type="predicted"/>
<organism evidence="2 3">
    <name type="scientific">Orbilia javanica</name>
    <dbReference type="NCBI Taxonomy" id="47235"/>
    <lineage>
        <taxon>Eukaryota</taxon>
        <taxon>Fungi</taxon>
        <taxon>Dikarya</taxon>
        <taxon>Ascomycota</taxon>
        <taxon>Pezizomycotina</taxon>
        <taxon>Orbiliomycetes</taxon>
        <taxon>Orbiliales</taxon>
        <taxon>Orbiliaceae</taxon>
        <taxon>Orbilia</taxon>
    </lineage>
</organism>
<dbReference type="Proteomes" id="UP001313282">
    <property type="component" value="Unassembled WGS sequence"/>
</dbReference>
<feature type="compositionally biased region" description="Polar residues" evidence="1">
    <location>
        <begin position="7"/>
        <end position="24"/>
    </location>
</feature>
<reference evidence="2 3" key="1">
    <citation type="submission" date="2019-10" db="EMBL/GenBank/DDBJ databases">
        <authorList>
            <person name="Palmer J.M."/>
        </authorList>
    </citation>
    <scope>NUCLEOTIDE SEQUENCE [LARGE SCALE GENOMIC DNA]</scope>
    <source>
        <strain evidence="2 3">TWF718</strain>
    </source>
</reference>
<gene>
    <name evidence="2" type="ORF">TWF718_001536</name>
</gene>
<name>A0AAN8N8T2_9PEZI</name>
<dbReference type="EMBL" id="JAVHNR010000001">
    <property type="protein sequence ID" value="KAK6357212.1"/>
    <property type="molecule type" value="Genomic_DNA"/>
</dbReference>
<protein>
    <submittedName>
        <fullName evidence="2">Uncharacterized protein</fullName>
    </submittedName>
</protein>
<keyword evidence="3" id="KW-1185">Reference proteome</keyword>
<evidence type="ECO:0000256" key="1">
    <source>
        <dbReference type="SAM" id="MobiDB-lite"/>
    </source>
</evidence>
<accession>A0AAN8N8T2</accession>
<evidence type="ECO:0000313" key="3">
    <source>
        <dbReference type="Proteomes" id="UP001313282"/>
    </source>
</evidence>
<evidence type="ECO:0000313" key="2">
    <source>
        <dbReference type="EMBL" id="KAK6357212.1"/>
    </source>
</evidence>